<reference evidence="1 2" key="1">
    <citation type="submission" date="2011-02" db="EMBL/GenBank/DDBJ databases">
        <title>The Genome Sequence of Sphaeroforma arctica JP610.</title>
        <authorList>
            <consortium name="The Broad Institute Genome Sequencing Platform"/>
            <person name="Russ C."/>
            <person name="Cuomo C."/>
            <person name="Young S.K."/>
            <person name="Zeng Q."/>
            <person name="Gargeya S."/>
            <person name="Alvarado L."/>
            <person name="Berlin A."/>
            <person name="Chapman S.B."/>
            <person name="Chen Z."/>
            <person name="Freedman E."/>
            <person name="Gellesch M."/>
            <person name="Goldberg J."/>
            <person name="Griggs A."/>
            <person name="Gujja S."/>
            <person name="Heilman E."/>
            <person name="Heiman D."/>
            <person name="Howarth C."/>
            <person name="Mehta T."/>
            <person name="Neiman D."/>
            <person name="Pearson M."/>
            <person name="Roberts A."/>
            <person name="Saif S."/>
            <person name="Shea T."/>
            <person name="Shenoy N."/>
            <person name="Sisk P."/>
            <person name="Stolte C."/>
            <person name="Sykes S."/>
            <person name="White J."/>
            <person name="Yandava C."/>
            <person name="Burger G."/>
            <person name="Gray M.W."/>
            <person name="Holland P.W.H."/>
            <person name="King N."/>
            <person name="Lang F.B.F."/>
            <person name="Roger A.J."/>
            <person name="Ruiz-Trillo I."/>
            <person name="Haas B."/>
            <person name="Nusbaum C."/>
            <person name="Birren B."/>
        </authorList>
    </citation>
    <scope>NUCLEOTIDE SEQUENCE [LARGE SCALE GENOMIC DNA]</scope>
    <source>
        <strain evidence="1 2">JP610</strain>
    </source>
</reference>
<feature type="non-terminal residue" evidence="1">
    <location>
        <position position="1"/>
    </location>
</feature>
<sequence>YEAVVFADVCKHGQQPLGGFITSLHAEGLLPSRWQSVAAMNTYNPLGSTLTFTSRNDIIVACLQACGERTDLMEKVLNAK</sequence>
<name>A0A0L0F240_9EUKA</name>
<dbReference type="EMBL" id="KQ250515">
    <property type="protein sequence ID" value="KNC70674.1"/>
    <property type="molecule type" value="Genomic_DNA"/>
</dbReference>
<dbReference type="GeneID" id="25917304"/>
<proteinExistence type="predicted"/>
<dbReference type="Proteomes" id="UP000054560">
    <property type="component" value="Unassembled WGS sequence"/>
</dbReference>
<gene>
    <name evidence="1" type="ORF">SARC_16800</name>
</gene>
<dbReference type="STRING" id="667725.A0A0L0F240"/>
<dbReference type="RefSeq" id="XP_014144576.1">
    <property type="nucleotide sequence ID" value="XM_014289101.1"/>
</dbReference>
<keyword evidence="2" id="KW-1185">Reference proteome</keyword>
<accession>A0A0L0F240</accession>
<evidence type="ECO:0000313" key="2">
    <source>
        <dbReference type="Proteomes" id="UP000054560"/>
    </source>
</evidence>
<evidence type="ECO:0000313" key="1">
    <source>
        <dbReference type="EMBL" id="KNC70674.1"/>
    </source>
</evidence>
<dbReference type="AlphaFoldDB" id="A0A0L0F240"/>
<organism evidence="1 2">
    <name type="scientific">Sphaeroforma arctica JP610</name>
    <dbReference type="NCBI Taxonomy" id="667725"/>
    <lineage>
        <taxon>Eukaryota</taxon>
        <taxon>Ichthyosporea</taxon>
        <taxon>Ichthyophonida</taxon>
        <taxon>Sphaeroforma</taxon>
    </lineage>
</organism>
<protein>
    <submittedName>
        <fullName evidence="1">Uncharacterized protein</fullName>
    </submittedName>
</protein>